<dbReference type="Pfam" id="PF05071">
    <property type="entry name" value="NDUFA12"/>
    <property type="match status" value="1"/>
</dbReference>
<evidence type="ECO:0000256" key="1">
    <source>
        <dbReference type="ARBA" id="ARBA00007355"/>
    </source>
</evidence>
<proteinExistence type="inferred from homology"/>
<dbReference type="InterPro" id="IPR007763">
    <property type="entry name" value="NDUFA12"/>
</dbReference>
<evidence type="ECO:0000256" key="2">
    <source>
        <dbReference type="SAM" id="MobiDB-lite"/>
    </source>
</evidence>
<dbReference type="GO" id="GO:0045271">
    <property type="term" value="C:respiratory chain complex I"/>
    <property type="evidence" value="ECO:0007669"/>
    <property type="project" value="InterPro"/>
</dbReference>
<dbReference type="GO" id="GO:0005739">
    <property type="term" value="C:mitochondrion"/>
    <property type="evidence" value="ECO:0007669"/>
    <property type="project" value="TreeGrafter"/>
</dbReference>
<feature type="compositionally biased region" description="Basic and acidic residues" evidence="2">
    <location>
        <begin position="140"/>
        <end position="159"/>
    </location>
</feature>
<feature type="compositionally biased region" description="Basic and acidic residues" evidence="2">
    <location>
        <begin position="106"/>
        <end position="115"/>
    </location>
</feature>
<evidence type="ECO:0000313" key="3">
    <source>
        <dbReference type="EMBL" id="KKY25075.1"/>
    </source>
</evidence>
<dbReference type="InterPro" id="IPR052618">
    <property type="entry name" value="ComplexI_NDUFA12"/>
</dbReference>
<dbReference type="Proteomes" id="UP000053317">
    <property type="component" value="Unassembled WGS sequence"/>
</dbReference>
<sequence>MGAIRDAWLKWKSLKLPWRKKFLIGQDLQGHTYWELKDTLNAQRMRRMVKYRRSTQYSEVKVSPQWHQWLRHTRIDPPSLQEQQADVMRQAQMKQLARVADERWASKPSFLDKPRAQPAPATMPKDPRAFAPQTALNEKQGVRDAIEGPEKKRQADTKKNPWQQPRGVPGEGWQPEAWTPGAVKR</sequence>
<comment type="caution">
    <text evidence="3">The sequence shown here is derived from an EMBL/GenBank/DDBJ whole genome shotgun (WGS) entry which is preliminary data.</text>
</comment>
<reference evidence="3 4" key="1">
    <citation type="submission" date="2015-05" db="EMBL/GenBank/DDBJ databases">
        <title>Distinctive expansion of gene families associated with plant cell wall degradation and secondary metabolism in the genomes of grapevine trunk pathogens.</title>
        <authorList>
            <person name="Lawrence D.P."/>
            <person name="Travadon R."/>
            <person name="Rolshausen P.E."/>
            <person name="Baumgartner K."/>
        </authorList>
    </citation>
    <scope>NUCLEOTIDE SEQUENCE [LARGE SCALE GENOMIC DNA]</scope>
    <source>
        <strain evidence="3">UCRPC4</strain>
    </source>
</reference>
<organism evidence="3 4">
    <name type="scientific">Phaeomoniella chlamydospora</name>
    <name type="common">Phaeoacremonium chlamydosporum</name>
    <dbReference type="NCBI Taxonomy" id="158046"/>
    <lineage>
        <taxon>Eukaryota</taxon>
        <taxon>Fungi</taxon>
        <taxon>Dikarya</taxon>
        <taxon>Ascomycota</taxon>
        <taxon>Pezizomycotina</taxon>
        <taxon>Eurotiomycetes</taxon>
        <taxon>Chaetothyriomycetidae</taxon>
        <taxon>Phaeomoniellales</taxon>
        <taxon>Phaeomoniellaceae</taxon>
        <taxon>Phaeomoniella</taxon>
    </lineage>
</organism>
<dbReference type="GO" id="GO:0032981">
    <property type="term" value="P:mitochondrial respiratory chain complex I assembly"/>
    <property type="evidence" value="ECO:0007669"/>
    <property type="project" value="TreeGrafter"/>
</dbReference>
<dbReference type="OrthoDB" id="10255576at2759"/>
<evidence type="ECO:0000313" key="4">
    <source>
        <dbReference type="Proteomes" id="UP000053317"/>
    </source>
</evidence>
<protein>
    <submittedName>
        <fullName evidence="3">Uncharacterized protein</fullName>
    </submittedName>
</protein>
<dbReference type="PANTHER" id="PTHR32470:SF2">
    <property type="entry name" value="NADH DEHYDROGENASE [UBIQUINONE] 1 ALPHA SUBCOMPLEX ASSEMBLY FACTOR 2"/>
    <property type="match status" value="1"/>
</dbReference>
<dbReference type="PANTHER" id="PTHR32470">
    <property type="entry name" value="ADH DEHYDROGENASE [UBIQUINONE] 1 ALPHA SUBCOMPLEX ASSEMBLY FACTOR 2"/>
    <property type="match status" value="1"/>
</dbReference>
<accession>A0A0G2H8X4</accession>
<keyword evidence="4" id="KW-1185">Reference proteome</keyword>
<reference evidence="3 4" key="2">
    <citation type="submission" date="2015-05" db="EMBL/GenBank/DDBJ databases">
        <authorList>
            <person name="Morales-Cruz A."/>
            <person name="Amrine K.C."/>
            <person name="Cantu D."/>
        </authorList>
    </citation>
    <scope>NUCLEOTIDE SEQUENCE [LARGE SCALE GENOMIC DNA]</scope>
    <source>
        <strain evidence="3">UCRPC4</strain>
    </source>
</reference>
<gene>
    <name evidence="3" type="ORF">UCRPC4_g02132</name>
</gene>
<comment type="similarity">
    <text evidence="1">Belongs to the complex I NDUFA12 subunit family.</text>
</comment>
<dbReference type="EMBL" id="LCWF01000050">
    <property type="protein sequence ID" value="KKY25075.1"/>
    <property type="molecule type" value="Genomic_DNA"/>
</dbReference>
<dbReference type="AlphaFoldDB" id="A0A0G2H8X4"/>
<name>A0A0G2H8X4_PHACM</name>
<feature type="region of interest" description="Disordered" evidence="2">
    <location>
        <begin position="106"/>
        <end position="185"/>
    </location>
</feature>